<dbReference type="EMBL" id="CAJNDS010002175">
    <property type="protein sequence ID" value="CAE7360332.1"/>
    <property type="molecule type" value="Genomic_DNA"/>
</dbReference>
<evidence type="ECO:0000256" key="1">
    <source>
        <dbReference type="SAM" id="MobiDB-lite"/>
    </source>
</evidence>
<feature type="region of interest" description="Disordered" evidence="1">
    <location>
        <begin position="245"/>
        <end position="265"/>
    </location>
</feature>
<feature type="region of interest" description="Disordered" evidence="1">
    <location>
        <begin position="1"/>
        <end position="67"/>
    </location>
</feature>
<proteinExistence type="predicted"/>
<accession>A0A812Q8K1</accession>
<gene>
    <name evidence="2" type="ORF">SNAT2548_LOCUS19348</name>
</gene>
<sequence length="265" mass="29247">MAEEPSSMPAEKEAAESVEAPAAPEAPPAPADSAEAPAPTEPTSEEPKPYQVSRDVDGTLRRTDPDTGDVELYTSIEGILKAVPSLNWDLAAAWSRLPIVRVHLFIDRSSYERAGVARSYASKDFQPEGVDLISAITWWRRRVREEGKGFAVFEGGFDSSGACVTGPPYFKLDGSNGSVDADDMDAIQRKREIHEKRRKLEQRWAAKGTTDAVLLKIKQADAHRLHRKAQGEEYHYRKGWVSTLAAQATPRSPRQRGGLKLPALR</sequence>
<protein>
    <submittedName>
        <fullName evidence="2">Uncharacterized protein</fullName>
    </submittedName>
</protein>
<comment type="caution">
    <text evidence="2">The sequence shown here is derived from an EMBL/GenBank/DDBJ whole genome shotgun (WGS) entry which is preliminary data.</text>
</comment>
<feature type="compositionally biased region" description="Basic and acidic residues" evidence="1">
    <location>
        <begin position="54"/>
        <end position="65"/>
    </location>
</feature>
<reference evidence="2" key="1">
    <citation type="submission" date="2021-02" db="EMBL/GenBank/DDBJ databases">
        <authorList>
            <person name="Dougan E. K."/>
            <person name="Rhodes N."/>
            <person name="Thang M."/>
            <person name="Chan C."/>
        </authorList>
    </citation>
    <scope>NUCLEOTIDE SEQUENCE</scope>
</reference>
<dbReference type="Proteomes" id="UP000604046">
    <property type="component" value="Unassembled WGS sequence"/>
</dbReference>
<dbReference type="AlphaFoldDB" id="A0A812Q8K1"/>
<keyword evidence="3" id="KW-1185">Reference proteome</keyword>
<organism evidence="2 3">
    <name type="scientific">Symbiodinium natans</name>
    <dbReference type="NCBI Taxonomy" id="878477"/>
    <lineage>
        <taxon>Eukaryota</taxon>
        <taxon>Sar</taxon>
        <taxon>Alveolata</taxon>
        <taxon>Dinophyceae</taxon>
        <taxon>Suessiales</taxon>
        <taxon>Symbiodiniaceae</taxon>
        <taxon>Symbiodinium</taxon>
    </lineage>
</organism>
<dbReference type="OrthoDB" id="10405423at2759"/>
<evidence type="ECO:0000313" key="2">
    <source>
        <dbReference type="EMBL" id="CAE7360332.1"/>
    </source>
</evidence>
<name>A0A812Q8K1_9DINO</name>
<feature type="compositionally biased region" description="Low complexity" evidence="1">
    <location>
        <begin position="31"/>
        <end position="42"/>
    </location>
</feature>
<evidence type="ECO:0000313" key="3">
    <source>
        <dbReference type="Proteomes" id="UP000604046"/>
    </source>
</evidence>